<keyword evidence="1" id="KW-1015">Disulfide bond</keyword>
<dbReference type="SMART" id="SM00020">
    <property type="entry name" value="Tryp_SPc"/>
    <property type="match status" value="1"/>
</dbReference>
<dbReference type="PANTHER" id="PTHR24253">
    <property type="entry name" value="TRANSMEMBRANE PROTEASE SERINE"/>
    <property type="match status" value="1"/>
</dbReference>
<dbReference type="InterPro" id="IPR018114">
    <property type="entry name" value="TRYPSIN_HIS"/>
</dbReference>
<feature type="domain" description="Peptidase S1" evidence="3">
    <location>
        <begin position="44"/>
        <end position="318"/>
    </location>
</feature>
<feature type="transmembrane region" description="Helical" evidence="2">
    <location>
        <begin position="7"/>
        <end position="27"/>
    </location>
</feature>
<feature type="transmembrane region" description="Helical" evidence="2">
    <location>
        <begin position="295"/>
        <end position="313"/>
    </location>
</feature>
<evidence type="ECO:0000259" key="3">
    <source>
        <dbReference type="PROSITE" id="PS50240"/>
    </source>
</evidence>
<keyword evidence="4" id="KW-0378">Hydrolase</keyword>
<dbReference type="InterPro" id="IPR001314">
    <property type="entry name" value="Peptidase_S1A"/>
</dbReference>
<dbReference type="OrthoDB" id="5290391at2"/>
<dbReference type="EC" id="3.4.21.4" evidence="4"/>
<dbReference type="PRINTS" id="PR00722">
    <property type="entry name" value="CHYMOTRYPSIN"/>
</dbReference>
<gene>
    <name evidence="4" type="ORF">ENSA5_49690</name>
</gene>
<dbReference type="PROSITE" id="PS50240">
    <property type="entry name" value="TRYPSIN_DOM"/>
    <property type="match status" value="1"/>
</dbReference>
<dbReference type="Gene3D" id="2.40.10.10">
    <property type="entry name" value="Trypsin-like serine proteases"/>
    <property type="match status" value="1"/>
</dbReference>
<dbReference type="Pfam" id="PF00089">
    <property type="entry name" value="Trypsin"/>
    <property type="match status" value="1"/>
</dbReference>
<keyword evidence="2" id="KW-1133">Transmembrane helix</keyword>
<evidence type="ECO:0000256" key="1">
    <source>
        <dbReference type="ARBA" id="ARBA00023157"/>
    </source>
</evidence>
<dbReference type="GO" id="GO:0006508">
    <property type="term" value="P:proteolysis"/>
    <property type="evidence" value="ECO:0007669"/>
    <property type="project" value="InterPro"/>
</dbReference>
<dbReference type="SUPFAM" id="SSF50494">
    <property type="entry name" value="Trypsin-like serine proteases"/>
    <property type="match status" value="1"/>
</dbReference>
<comment type="caution">
    <text evidence="4">The sequence shown here is derived from an EMBL/GenBank/DDBJ whole genome shotgun (WGS) entry which is preliminary data.</text>
</comment>
<keyword evidence="5" id="KW-1185">Reference proteome</keyword>
<reference evidence="4 5" key="1">
    <citation type="submission" date="2018-03" db="EMBL/GenBank/DDBJ databases">
        <title>Draft Genome Sequences of the Obligatory Marine Myxobacteria Enhygromyxa salina SWB005.</title>
        <authorList>
            <person name="Poehlein A."/>
            <person name="Moghaddam J.A."/>
            <person name="Harms H."/>
            <person name="Alanjari M."/>
            <person name="Koenig G.M."/>
            <person name="Daniel R."/>
            <person name="Schaeberle T.F."/>
        </authorList>
    </citation>
    <scope>NUCLEOTIDE SEQUENCE [LARGE SCALE GENOMIC DNA]</scope>
    <source>
        <strain evidence="4 5">SWB005</strain>
    </source>
</reference>
<dbReference type="GO" id="GO:0004252">
    <property type="term" value="F:serine-type endopeptidase activity"/>
    <property type="evidence" value="ECO:0007669"/>
    <property type="project" value="UniProtKB-EC"/>
</dbReference>
<sequence length="319" mass="33956">MSAAGQCWYAGASMSLVALWFGVWLAAPPTVPGEIDHEPRDPLIYGGEDIDPGEWPAVVAVRTSKLCTGTLIAPDLILTAAHCFDPEPVADVRIYFGDDLATGNEVSSSEWGRHPDFCLPADCGEDLHDFAWVRLPAPVAIEPIIPITDPLEFDEVMRAGTQLWFVGYGEDESAVVGTKREVLASLTSFNESGREFRAGGGGKDTCLGDSGGPALVQLGSGEWRLAGVISRGGACGEGGIYGVPLPELCWLRDDSGTDLLPAGCEQCDCVMLNGEQPDEGCDCELVPVAPERAPSWWLVVLELGVIAGLGLWLRRGRAC</sequence>
<keyword evidence="2" id="KW-0472">Membrane</keyword>
<dbReference type="PANTHER" id="PTHR24253:SF176">
    <property type="entry name" value="CORIN, ISOFORM B"/>
    <property type="match status" value="1"/>
</dbReference>
<dbReference type="PROSITE" id="PS00134">
    <property type="entry name" value="TRYPSIN_HIS"/>
    <property type="match status" value="1"/>
</dbReference>
<dbReference type="AlphaFoldDB" id="A0A2S9XHI9"/>
<dbReference type="InterPro" id="IPR001254">
    <property type="entry name" value="Trypsin_dom"/>
</dbReference>
<dbReference type="Proteomes" id="UP000237968">
    <property type="component" value="Unassembled WGS sequence"/>
</dbReference>
<evidence type="ECO:0000313" key="4">
    <source>
        <dbReference type="EMBL" id="PRP92338.1"/>
    </source>
</evidence>
<dbReference type="InterPro" id="IPR043504">
    <property type="entry name" value="Peptidase_S1_PA_chymotrypsin"/>
</dbReference>
<dbReference type="EMBL" id="PVNK01000214">
    <property type="protein sequence ID" value="PRP92338.1"/>
    <property type="molecule type" value="Genomic_DNA"/>
</dbReference>
<evidence type="ECO:0000256" key="2">
    <source>
        <dbReference type="SAM" id="Phobius"/>
    </source>
</evidence>
<protein>
    <submittedName>
        <fullName evidence="4">Trypsin</fullName>
        <ecNumber evidence="4">3.4.21.4</ecNumber>
    </submittedName>
</protein>
<accession>A0A2S9XHI9</accession>
<evidence type="ECO:0000313" key="5">
    <source>
        <dbReference type="Proteomes" id="UP000237968"/>
    </source>
</evidence>
<organism evidence="4 5">
    <name type="scientific">Enhygromyxa salina</name>
    <dbReference type="NCBI Taxonomy" id="215803"/>
    <lineage>
        <taxon>Bacteria</taxon>
        <taxon>Pseudomonadati</taxon>
        <taxon>Myxococcota</taxon>
        <taxon>Polyangia</taxon>
        <taxon>Nannocystales</taxon>
        <taxon>Nannocystaceae</taxon>
        <taxon>Enhygromyxa</taxon>
    </lineage>
</organism>
<name>A0A2S9XHI9_9BACT</name>
<dbReference type="InterPro" id="IPR009003">
    <property type="entry name" value="Peptidase_S1_PA"/>
</dbReference>
<keyword evidence="2" id="KW-0812">Transmembrane</keyword>
<proteinExistence type="predicted"/>